<evidence type="ECO:0000256" key="2">
    <source>
        <dbReference type="SAM" id="Phobius"/>
    </source>
</evidence>
<gene>
    <name evidence="3" type="ORF">SI65_01608</name>
</gene>
<keyword evidence="4" id="KW-1185">Reference proteome</keyword>
<organism evidence="3 4">
    <name type="scientific">Aspergillus cristatus</name>
    <name type="common">Chinese Fuzhuan brick tea-fermentation fungus</name>
    <name type="synonym">Eurotium cristatum</name>
    <dbReference type="NCBI Taxonomy" id="573508"/>
    <lineage>
        <taxon>Eukaryota</taxon>
        <taxon>Fungi</taxon>
        <taxon>Dikarya</taxon>
        <taxon>Ascomycota</taxon>
        <taxon>Pezizomycotina</taxon>
        <taxon>Eurotiomycetes</taxon>
        <taxon>Eurotiomycetidae</taxon>
        <taxon>Eurotiales</taxon>
        <taxon>Aspergillaceae</taxon>
        <taxon>Aspergillus</taxon>
        <taxon>Aspergillus subgen. Aspergillus</taxon>
    </lineage>
</organism>
<name>A0A1E3BST5_ASPCR</name>
<dbReference type="VEuPathDB" id="FungiDB:SI65_01608"/>
<comment type="caution">
    <text evidence="3">The sequence shown here is derived from an EMBL/GenBank/DDBJ whole genome shotgun (WGS) entry which is preliminary data.</text>
</comment>
<keyword evidence="2" id="KW-0472">Membrane</keyword>
<accession>A0A1E3BST5</accession>
<sequence length="182" mass="20105">MSLLALDYDESYHKHFSGMARFVLEAFLEAGLTAIVAVLFIAFIIATIAGLLGFDYASSSPGRSKKKETSYENAPLLSWDKQPRLLLEMEILSEMLEQRRERAERLVRRTSLGYNRGNAANGKRIKYQGDLSPDCVRVRPVLSVEPDAGREYLETPSVGSRQCDGGSKGRMYAIGGLGRPGA</sequence>
<reference evidence="3 4" key="1">
    <citation type="journal article" date="2016" name="BMC Genomics">
        <title>Comparative genomic and transcriptomic analyses of the Fuzhuan brick tea-fermentation fungus Aspergillus cristatus.</title>
        <authorList>
            <person name="Ge Y."/>
            <person name="Wang Y."/>
            <person name="Liu Y."/>
            <person name="Tan Y."/>
            <person name="Ren X."/>
            <person name="Zhang X."/>
            <person name="Hyde K.D."/>
            <person name="Liu Y."/>
            <person name="Liu Z."/>
        </authorList>
    </citation>
    <scope>NUCLEOTIDE SEQUENCE [LARGE SCALE GENOMIC DNA]</scope>
    <source>
        <strain evidence="3 4">GZAAS20.1005</strain>
    </source>
</reference>
<proteinExistence type="predicted"/>
<dbReference type="AlphaFoldDB" id="A0A1E3BST5"/>
<feature type="region of interest" description="Disordered" evidence="1">
    <location>
        <begin position="155"/>
        <end position="182"/>
    </location>
</feature>
<evidence type="ECO:0000256" key="1">
    <source>
        <dbReference type="SAM" id="MobiDB-lite"/>
    </source>
</evidence>
<protein>
    <submittedName>
        <fullName evidence="3">Uncharacterized protein</fullName>
    </submittedName>
</protein>
<feature type="transmembrane region" description="Helical" evidence="2">
    <location>
        <begin position="32"/>
        <end position="57"/>
    </location>
</feature>
<dbReference type="Proteomes" id="UP000094569">
    <property type="component" value="Unassembled WGS sequence"/>
</dbReference>
<evidence type="ECO:0000313" key="4">
    <source>
        <dbReference type="Proteomes" id="UP000094569"/>
    </source>
</evidence>
<keyword evidence="2" id="KW-0812">Transmembrane</keyword>
<keyword evidence="2" id="KW-1133">Transmembrane helix</keyword>
<dbReference type="EMBL" id="JXNT01000001">
    <property type="protein sequence ID" value="ODM24018.1"/>
    <property type="molecule type" value="Genomic_DNA"/>
</dbReference>
<evidence type="ECO:0000313" key="3">
    <source>
        <dbReference type="EMBL" id="ODM24018.1"/>
    </source>
</evidence>
<dbReference type="OrthoDB" id="10536272at2759"/>